<dbReference type="eggNOG" id="COG1192">
    <property type="taxonomic scope" value="Bacteria"/>
</dbReference>
<keyword evidence="2" id="KW-1185">Reference proteome</keyword>
<dbReference type="Proteomes" id="UP000012589">
    <property type="component" value="Unassembled WGS sequence"/>
</dbReference>
<organism evidence="1 2">
    <name type="scientific">Eubacterium plexicaudatum ASF492</name>
    <dbReference type="NCBI Taxonomy" id="1235802"/>
    <lineage>
        <taxon>Bacteria</taxon>
        <taxon>Bacillati</taxon>
        <taxon>Bacillota</taxon>
        <taxon>Clostridia</taxon>
        <taxon>Eubacteriales</taxon>
        <taxon>Eubacteriaceae</taxon>
        <taxon>Eubacterium</taxon>
    </lineage>
</organism>
<dbReference type="STRING" id="1235802.C823_02639"/>
<comment type="caution">
    <text evidence="1">The sequence shown here is derived from an EMBL/GenBank/DDBJ whole genome shotgun (WGS) entry which is preliminary data.</text>
</comment>
<name>N2AI39_9FIRM</name>
<gene>
    <name evidence="1" type="ORF">C823_02639</name>
</gene>
<evidence type="ECO:0000313" key="1">
    <source>
        <dbReference type="EMBL" id="EMZ26143.1"/>
    </source>
</evidence>
<dbReference type="PATRIC" id="fig|1235802.3.peg.2787"/>
<proteinExistence type="predicted"/>
<accession>N2AI39</accession>
<dbReference type="OrthoDB" id="2842408at2"/>
<evidence type="ECO:0000313" key="2">
    <source>
        <dbReference type="Proteomes" id="UP000012589"/>
    </source>
</evidence>
<sequence length="273" mass="31045">MEGDKTLNIVFWSEEDGCGTTSAMAAVASVCADAWHMRTILMQSSNQQGDLHQMLGMGMQVGSMSSDDLYGRRDGWELLNGLAERRTLTAERLLEHMVPVIGGRMYYLPQGEYKKQEKYSKAVKMGIRCVIALTQQIADLTFIDCGSGQDEISDYVLSQADVAVVSISQERQNLDAYFQNRHIFQKNVIYLINQYHQESIYNKKNINRLYRLYEEELAVIPDNPVFRHISGKGKTERFIHRHIRCGKFDNQTAFMQELLKTSALILKAAGMAV</sequence>
<evidence type="ECO:0008006" key="3">
    <source>
        <dbReference type="Google" id="ProtNLM"/>
    </source>
</evidence>
<reference evidence="1 2" key="1">
    <citation type="journal article" date="2014" name="Genome Announc.">
        <title>Draft genome sequences of the altered schaedler flora, a defined bacterial community from gnotobiotic mice.</title>
        <authorList>
            <person name="Wannemuehler M.J."/>
            <person name="Overstreet A.M."/>
            <person name="Ward D.V."/>
            <person name="Phillips G.J."/>
        </authorList>
    </citation>
    <scope>NUCLEOTIDE SEQUENCE [LARGE SCALE GENOMIC DNA]</scope>
    <source>
        <strain evidence="1 2">ASF492</strain>
    </source>
</reference>
<dbReference type="Gene3D" id="3.40.50.300">
    <property type="entry name" value="P-loop containing nucleotide triphosphate hydrolases"/>
    <property type="match status" value="1"/>
</dbReference>
<dbReference type="InterPro" id="IPR027417">
    <property type="entry name" value="P-loop_NTPase"/>
</dbReference>
<dbReference type="HOGENOM" id="CLU_1018413_0_0_9"/>
<protein>
    <recommendedName>
        <fullName evidence="3">CobQ/CobB/MinD/ParA nucleotide binding domain-containing protein</fullName>
    </recommendedName>
</protein>
<dbReference type="AlphaFoldDB" id="N2AI39"/>
<dbReference type="EMBL" id="AQFT01000085">
    <property type="protein sequence ID" value="EMZ26143.1"/>
    <property type="molecule type" value="Genomic_DNA"/>
</dbReference>
<dbReference type="SUPFAM" id="SSF52540">
    <property type="entry name" value="P-loop containing nucleoside triphosphate hydrolases"/>
    <property type="match status" value="1"/>
</dbReference>